<sequence>MKKKISLGSILIVLLLFFLQVTGVLPNTEKKQSQADVPHNTTTTTKHVAIEAVDLDNPPRLEKITVLRIRNVDGDTFAFYVHDKEYKLRLLMVDTPESVKPNLAVQPFGKEASAFTKDKLANGDISIVFDKGEIKDSYGRYLAYVYVKDEMLQTALLKAGLGIVRYVNAGGDSYVNELLAAQKSAQSMQLGVWQEKNYVVKKSNGYYQYNER</sequence>
<dbReference type="InterPro" id="IPR035437">
    <property type="entry name" value="SNase_OB-fold_sf"/>
</dbReference>
<feature type="domain" description="TNase-like" evidence="4">
    <location>
        <begin position="62"/>
        <end position="195"/>
    </location>
</feature>
<gene>
    <name evidence="5" type="ORF">JZO76_03910</name>
</gene>
<dbReference type="RefSeq" id="WP_206902870.1">
    <property type="nucleotide sequence ID" value="NZ_JAFLVT010000005.1"/>
</dbReference>
<evidence type="ECO:0000259" key="4">
    <source>
        <dbReference type="PROSITE" id="PS50830"/>
    </source>
</evidence>
<protein>
    <submittedName>
        <fullName evidence="5">Thermonuclease family protein</fullName>
    </submittedName>
</protein>
<dbReference type="SMART" id="SM00318">
    <property type="entry name" value="SNc"/>
    <property type="match status" value="1"/>
</dbReference>
<dbReference type="Pfam" id="PF00565">
    <property type="entry name" value="SNase"/>
    <property type="match status" value="1"/>
</dbReference>
<dbReference type="Proteomes" id="UP000664256">
    <property type="component" value="Unassembled WGS sequence"/>
</dbReference>
<dbReference type="SUPFAM" id="SSF50199">
    <property type="entry name" value="Staphylococcal nuclease"/>
    <property type="match status" value="1"/>
</dbReference>
<organism evidence="5 6">
    <name type="scientific">Candidatus Enterococcus myersii</name>
    <dbReference type="NCBI Taxonomy" id="2815322"/>
    <lineage>
        <taxon>Bacteria</taxon>
        <taxon>Bacillati</taxon>
        <taxon>Bacillota</taxon>
        <taxon>Bacilli</taxon>
        <taxon>Lactobacillales</taxon>
        <taxon>Enterococcaceae</taxon>
        <taxon>Enterococcus</taxon>
    </lineage>
</organism>
<evidence type="ECO:0000313" key="6">
    <source>
        <dbReference type="Proteomes" id="UP000664256"/>
    </source>
</evidence>
<dbReference type="PROSITE" id="PS50830">
    <property type="entry name" value="TNASE_3"/>
    <property type="match status" value="1"/>
</dbReference>
<dbReference type="PANTHER" id="PTHR12302">
    <property type="entry name" value="EBNA2 BINDING PROTEIN P100"/>
    <property type="match status" value="1"/>
</dbReference>
<keyword evidence="6" id="KW-1185">Reference proteome</keyword>
<name>A0ABS3H5E6_9ENTE</name>
<keyword evidence="3" id="KW-0378">Hydrolase</keyword>
<evidence type="ECO:0000313" key="5">
    <source>
        <dbReference type="EMBL" id="MBO0448674.1"/>
    </source>
</evidence>
<dbReference type="EMBL" id="JAFLVT010000005">
    <property type="protein sequence ID" value="MBO0448674.1"/>
    <property type="molecule type" value="Genomic_DNA"/>
</dbReference>
<accession>A0ABS3H5E6</accession>
<keyword evidence="1" id="KW-0540">Nuclease</keyword>
<keyword evidence="2" id="KW-0255">Endonuclease</keyword>
<reference evidence="5 6" key="1">
    <citation type="submission" date="2021-03" db="EMBL/GenBank/DDBJ databases">
        <title>Enterococcal diversity collection.</title>
        <authorList>
            <person name="Gilmore M.S."/>
            <person name="Schwartzman J."/>
            <person name="Van Tyne D."/>
            <person name="Martin M."/>
            <person name="Earl A.M."/>
            <person name="Manson A.L."/>
            <person name="Straub T."/>
            <person name="Salamzade R."/>
            <person name="Saavedra J."/>
            <person name="Lebreton F."/>
            <person name="Prichula J."/>
            <person name="Schaufler K."/>
            <person name="Gaca A."/>
            <person name="Sgardioli B."/>
            <person name="Wagenaar J."/>
            <person name="Strong T."/>
        </authorList>
    </citation>
    <scope>NUCLEOTIDE SEQUENCE [LARGE SCALE GENOMIC DNA]</scope>
    <source>
        <strain evidence="5 6">MJM12</strain>
    </source>
</reference>
<evidence type="ECO:0000256" key="3">
    <source>
        <dbReference type="ARBA" id="ARBA00022801"/>
    </source>
</evidence>
<dbReference type="InterPro" id="IPR016071">
    <property type="entry name" value="Staphylococal_nuclease_OB-fold"/>
</dbReference>
<evidence type="ECO:0000256" key="2">
    <source>
        <dbReference type="ARBA" id="ARBA00022759"/>
    </source>
</evidence>
<evidence type="ECO:0000256" key="1">
    <source>
        <dbReference type="ARBA" id="ARBA00022722"/>
    </source>
</evidence>
<comment type="caution">
    <text evidence="5">The sequence shown here is derived from an EMBL/GenBank/DDBJ whole genome shotgun (WGS) entry which is preliminary data.</text>
</comment>
<dbReference type="Gene3D" id="2.40.50.90">
    <property type="match status" value="1"/>
</dbReference>
<proteinExistence type="predicted"/>
<dbReference type="PANTHER" id="PTHR12302:SF3">
    <property type="entry name" value="SERINE_THREONINE-PROTEIN KINASE 31"/>
    <property type="match status" value="1"/>
</dbReference>